<keyword evidence="6" id="KW-1185">Reference proteome</keyword>
<organism evidence="5 6">
    <name type="scientific">Chitinophaga defluvii</name>
    <dbReference type="NCBI Taxonomy" id="3163343"/>
    <lineage>
        <taxon>Bacteria</taxon>
        <taxon>Pseudomonadati</taxon>
        <taxon>Bacteroidota</taxon>
        <taxon>Chitinophagia</taxon>
        <taxon>Chitinophagales</taxon>
        <taxon>Chitinophagaceae</taxon>
        <taxon>Chitinophaga</taxon>
    </lineage>
</organism>
<dbReference type="EMBL" id="JBEXAC010000001">
    <property type="protein sequence ID" value="MET6998440.1"/>
    <property type="molecule type" value="Genomic_DNA"/>
</dbReference>
<proteinExistence type="predicted"/>
<feature type="domain" description="Calx-beta" evidence="4">
    <location>
        <begin position="997"/>
        <end position="1063"/>
    </location>
</feature>
<dbReference type="Pfam" id="PF03160">
    <property type="entry name" value="Calx-beta"/>
    <property type="match status" value="2"/>
</dbReference>
<accession>A0ABV2T735</accession>
<keyword evidence="2" id="KW-0677">Repeat</keyword>
<dbReference type="InterPro" id="IPR003644">
    <property type="entry name" value="Calx_beta"/>
</dbReference>
<dbReference type="Gene3D" id="2.60.40.2030">
    <property type="match status" value="2"/>
</dbReference>
<feature type="non-terminal residue" evidence="5">
    <location>
        <position position="1"/>
    </location>
</feature>
<dbReference type="Proteomes" id="UP001549749">
    <property type="component" value="Unassembled WGS sequence"/>
</dbReference>
<reference evidence="5 6" key="1">
    <citation type="submission" date="2024-06" db="EMBL/GenBank/DDBJ databases">
        <title>Chitinophaga defluvii sp. nov., isolated from municipal sewage.</title>
        <authorList>
            <person name="Zhang L."/>
        </authorList>
    </citation>
    <scope>NUCLEOTIDE SEQUENCE [LARGE SCALE GENOMIC DNA]</scope>
    <source>
        <strain evidence="5 6">H8</strain>
    </source>
</reference>
<dbReference type="RefSeq" id="WP_354661074.1">
    <property type="nucleotide sequence ID" value="NZ_JBEXAC010000001.1"/>
</dbReference>
<evidence type="ECO:0000256" key="2">
    <source>
        <dbReference type="ARBA" id="ARBA00022737"/>
    </source>
</evidence>
<gene>
    <name evidence="5" type="ORF">ABR189_13725</name>
</gene>
<dbReference type="SUPFAM" id="SSF141072">
    <property type="entry name" value="CalX-like"/>
    <property type="match status" value="2"/>
</dbReference>
<sequence length="1296" mass="136539">EATGFKKDSVALLIKDGTASVPANKALTLEVLNTPLKEGEKSDLKISFNNNVSTTTDINILLSRNVGNSTANTPGDYTLASTTVKLPAGKRDTVLTDFITATSDRVFKPTKTLQLDGTATGYTITPASCTITDTTSLNADNKNISIATSSAEMVEGTAYDVTFSLPAGVTTAIPINISVVPVTGSTFTTSDYIISTPPVINNGGTVTVQITIKDDGVLTGPATRELKLTGTSTSLPGLVFGEATITVKDKDYAPNMAFDITVDPASKEIVEGASTGAAITLTLPNGLKAGYAIPVTISKGLSSQAANSRHTTVPGNYTIAKDAFSVTIPVIKANVDNILNNDANIVVIAEATGFKKDSVALLIKDGTASLPGNNALTLEVLNTPLKEGEKSDLKISFNNNVSATTDINILLSRNVGNSTANTPGDYTLASTTVKLPAGKRDTVLTDFITAASDRVFKPTKTLQLDGTATGYTITPASCTITDTTSLNADNKNISIATSSAEMVEGTAYDVTFSLPAGVTTAIPINISVVPVTGSTFTTSDYIISTPPVINNGGTVTVQITIKDDGVLTGPATRELKLTGTSTSLPGLVFGEATITVKDKDYVSNMAFDITVDPTSKEIVGGAATGATIKLSLPGGLKAGYDIPVVITKGLSSTAATARHTIIPGTYIIAKNKQSVTLNEIKAIGSNVLGDDETLVVVARANHFKEDSVKLTIKGLTTGKVVLTGVTSGNSVLEGKSYKVRAAFAGGAVANKTVHVKINSSVLSVAKNDKYDIIPSEFDITSASGYYEFEVKARSNNILDSRQLLRLTGMVTNFPGIVLDSLDIYIDDATGKDPGNLKLTMKIDSTVLHRGSESKVIIGFENPLITSTEDIQIKIDREASSTLDAAGYELVPGSITLPAGKSDITFRLLIKPDDVPKDDEVLQLLGTAVPATFTISKPGAVTIPGPGMMQVLLEKTADAAEPATDGGFIVKLAADRVAPQDVKVTLLINDLSGFANITPLATEVVIPAGKNSAAVPIRIVDNYIIEGDKTITVAVKDAQVTIQGKAYTLKVNPQDVVNILVRDDEAGTAEEKIAQRKIKITKKKDAQEPDIAGAFIVKFTDDRITTAEDVVVNYIVSGTATSGVDYMALPGSIIIPAGKNEGMIEVVPIEDEIKEETETVLVRLDKASSSLSSVNWEFEVPAEAILNIIDNPIDNSPPKVHVRPDMSPNGDGVGNDFLMIEQIEKYPVNDVVIFNRWGGTVFKINGYDNRANVFKGRANTGISSGGDVPDGSYFYIVNIQDRSGKKHRFTGFIVLKR</sequence>
<keyword evidence="3" id="KW-0106">Calcium</keyword>
<evidence type="ECO:0000256" key="1">
    <source>
        <dbReference type="ARBA" id="ARBA00022729"/>
    </source>
</evidence>
<dbReference type="Pfam" id="PF13585">
    <property type="entry name" value="CHU_C"/>
    <property type="match status" value="1"/>
</dbReference>
<evidence type="ECO:0000313" key="6">
    <source>
        <dbReference type="Proteomes" id="UP001549749"/>
    </source>
</evidence>
<keyword evidence="1" id="KW-0732">Signal</keyword>
<evidence type="ECO:0000313" key="5">
    <source>
        <dbReference type="EMBL" id="MET6998440.1"/>
    </source>
</evidence>
<name>A0ABV2T735_9BACT</name>
<protein>
    <submittedName>
        <fullName evidence="5">Gliding motility-associated C-terminal domain-containing protein</fullName>
    </submittedName>
</protein>
<feature type="domain" description="Calx-beta" evidence="4">
    <location>
        <begin position="1096"/>
        <end position="1190"/>
    </location>
</feature>
<comment type="caution">
    <text evidence="5">The sequence shown here is derived from an EMBL/GenBank/DDBJ whole genome shotgun (WGS) entry which is preliminary data.</text>
</comment>
<dbReference type="InterPro" id="IPR038081">
    <property type="entry name" value="CalX-like_sf"/>
</dbReference>
<evidence type="ECO:0000256" key="3">
    <source>
        <dbReference type="ARBA" id="ARBA00022837"/>
    </source>
</evidence>
<evidence type="ECO:0000259" key="4">
    <source>
        <dbReference type="Pfam" id="PF03160"/>
    </source>
</evidence>